<proteinExistence type="predicted"/>
<reference evidence="2 3" key="1">
    <citation type="submission" date="2016-08" db="EMBL/GenBank/DDBJ databases">
        <authorList>
            <person name="Seilhamer J.J."/>
        </authorList>
    </citation>
    <scope>NUCLEOTIDE SEQUENCE [LARGE SCALE GENOMIC DNA]</scope>
    <source>
        <strain evidence="2">ING2-E5A</strain>
    </source>
</reference>
<sequence length="71" mass="7936">MVPVLLSLQIKIISTMAKRTFSQTQLGFIAILWVILAGYVLMNAEINGITIISLIMSAIIVFVPIYKNLRK</sequence>
<feature type="transmembrane region" description="Helical" evidence="1">
    <location>
        <begin position="21"/>
        <end position="42"/>
    </location>
</feature>
<name>A0A1G4G3R4_9BACT</name>
<dbReference type="KEGG" id="pmuc:ING2E5A_0282"/>
<dbReference type="STRING" id="1642646.ING2E5A_0282"/>
<keyword evidence="1" id="KW-0812">Transmembrane</keyword>
<protein>
    <submittedName>
        <fullName evidence="2">Uncharacterized protein</fullName>
    </submittedName>
</protein>
<organism evidence="2 3">
    <name type="scientific">Petrimonas mucosa</name>
    <dbReference type="NCBI Taxonomy" id="1642646"/>
    <lineage>
        <taxon>Bacteria</taxon>
        <taxon>Pseudomonadati</taxon>
        <taxon>Bacteroidota</taxon>
        <taxon>Bacteroidia</taxon>
        <taxon>Bacteroidales</taxon>
        <taxon>Dysgonomonadaceae</taxon>
        <taxon>Petrimonas</taxon>
    </lineage>
</organism>
<keyword evidence="1" id="KW-0472">Membrane</keyword>
<evidence type="ECO:0000256" key="1">
    <source>
        <dbReference type="SAM" id="Phobius"/>
    </source>
</evidence>
<evidence type="ECO:0000313" key="3">
    <source>
        <dbReference type="Proteomes" id="UP000178485"/>
    </source>
</evidence>
<keyword evidence="1" id="KW-1133">Transmembrane helix</keyword>
<accession>A0A1G4G3R4</accession>
<dbReference type="AlphaFoldDB" id="A0A1G4G3R4"/>
<gene>
    <name evidence="2" type="ORF">ING2E5A_0282</name>
</gene>
<dbReference type="EMBL" id="LT608328">
    <property type="protein sequence ID" value="SCM55361.1"/>
    <property type="molecule type" value="Genomic_DNA"/>
</dbReference>
<evidence type="ECO:0000313" key="2">
    <source>
        <dbReference type="EMBL" id="SCM55361.1"/>
    </source>
</evidence>
<keyword evidence="3" id="KW-1185">Reference proteome</keyword>
<feature type="transmembrane region" description="Helical" evidence="1">
    <location>
        <begin position="48"/>
        <end position="66"/>
    </location>
</feature>
<dbReference type="Proteomes" id="UP000178485">
    <property type="component" value="Chromosome i"/>
</dbReference>